<feature type="transmembrane region" description="Helical" evidence="1">
    <location>
        <begin position="12"/>
        <end position="34"/>
    </location>
</feature>
<protein>
    <submittedName>
        <fullName evidence="2">Uncharacterized protein</fullName>
    </submittedName>
</protein>
<comment type="caution">
    <text evidence="2">The sequence shown here is derived from an EMBL/GenBank/DDBJ whole genome shotgun (WGS) entry which is preliminary data.</text>
</comment>
<sequence>MGSSASALRHNVSIVAAVFCLLKKPVGDLVYLVFNRRY</sequence>
<keyword evidence="3" id="KW-1185">Reference proteome</keyword>
<evidence type="ECO:0000256" key="1">
    <source>
        <dbReference type="SAM" id="Phobius"/>
    </source>
</evidence>
<accession>A0A392QHC7</accession>
<dbReference type="EMBL" id="LXQA010135238">
    <property type="protein sequence ID" value="MCI23297.1"/>
    <property type="molecule type" value="Genomic_DNA"/>
</dbReference>
<organism evidence="2 3">
    <name type="scientific">Trifolium medium</name>
    <dbReference type="NCBI Taxonomy" id="97028"/>
    <lineage>
        <taxon>Eukaryota</taxon>
        <taxon>Viridiplantae</taxon>
        <taxon>Streptophyta</taxon>
        <taxon>Embryophyta</taxon>
        <taxon>Tracheophyta</taxon>
        <taxon>Spermatophyta</taxon>
        <taxon>Magnoliopsida</taxon>
        <taxon>eudicotyledons</taxon>
        <taxon>Gunneridae</taxon>
        <taxon>Pentapetalae</taxon>
        <taxon>rosids</taxon>
        <taxon>fabids</taxon>
        <taxon>Fabales</taxon>
        <taxon>Fabaceae</taxon>
        <taxon>Papilionoideae</taxon>
        <taxon>50 kb inversion clade</taxon>
        <taxon>NPAAA clade</taxon>
        <taxon>Hologalegina</taxon>
        <taxon>IRL clade</taxon>
        <taxon>Trifolieae</taxon>
        <taxon>Trifolium</taxon>
    </lineage>
</organism>
<keyword evidence="1" id="KW-0812">Transmembrane</keyword>
<reference evidence="2 3" key="1">
    <citation type="journal article" date="2018" name="Front. Plant Sci.">
        <title>Red Clover (Trifolium pratense) and Zigzag Clover (T. medium) - A Picture of Genomic Similarities and Differences.</title>
        <authorList>
            <person name="Dluhosova J."/>
            <person name="Istvanek J."/>
            <person name="Nedelnik J."/>
            <person name="Repkova J."/>
        </authorList>
    </citation>
    <scope>NUCLEOTIDE SEQUENCE [LARGE SCALE GENOMIC DNA]</scope>
    <source>
        <strain evidence="3">cv. 10/8</strain>
        <tissue evidence="2">Leaf</tissue>
    </source>
</reference>
<keyword evidence="1" id="KW-0472">Membrane</keyword>
<dbReference type="Proteomes" id="UP000265520">
    <property type="component" value="Unassembled WGS sequence"/>
</dbReference>
<feature type="non-terminal residue" evidence="2">
    <location>
        <position position="38"/>
    </location>
</feature>
<proteinExistence type="predicted"/>
<dbReference type="AlphaFoldDB" id="A0A392QHC7"/>
<keyword evidence="1" id="KW-1133">Transmembrane helix</keyword>
<evidence type="ECO:0000313" key="2">
    <source>
        <dbReference type="EMBL" id="MCI23297.1"/>
    </source>
</evidence>
<name>A0A392QHC7_9FABA</name>
<evidence type="ECO:0000313" key="3">
    <source>
        <dbReference type="Proteomes" id="UP000265520"/>
    </source>
</evidence>